<dbReference type="Proteomes" id="UP000464658">
    <property type="component" value="Chromosome"/>
</dbReference>
<evidence type="ECO:0000313" key="3">
    <source>
        <dbReference type="Proteomes" id="UP000464658"/>
    </source>
</evidence>
<gene>
    <name evidence="2" type="ORF">BsIDN1_02790</name>
</gene>
<dbReference type="Gene3D" id="3.40.630.40">
    <property type="entry name" value="Zn-dependent exopeptidases"/>
    <property type="match status" value="1"/>
</dbReference>
<evidence type="ECO:0000259" key="1">
    <source>
        <dbReference type="Pfam" id="PF01520"/>
    </source>
</evidence>
<dbReference type="GO" id="GO:0009253">
    <property type="term" value="P:peptidoglycan catabolic process"/>
    <property type="evidence" value="ECO:0007669"/>
    <property type="project" value="InterPro"/>
</dbReference>
<dbReference type="GO" id="GO:0008745">
    <property type="term" value="F:N-acetylmuramoyl-L-alanine amidase activity"/>
    <property type="evidence" value="ECO:0007669"/>
    <property type="project" value="InterPro"/>
</dbReference>
<protein>
    <recommendedName>
        <fullName evidence="1">MurNAc-LAA domain-containing protein</fullName>
    </recommendedName>
</protein>
<sequence>MQNVTKPGALVEIGFLSNPKEAGQLATPKYQDQIAASIYKGILRYLTEQKEPPE</sequence>
<dbReference type="Pfam" id="PF01520">
    <property type="entry name" value="Amidase_3"/>
    <property type="match status" value="1"/>
</dbReference>
<organism evidence="2 3">
    <name type="scientific">Bacillus safensis</name>
    <dbReference type="NCBI Taxonomy" id="561879"/>
    <lineage>
        <taxon>Bacteria</taxon>
        <taxon>Bacillati</taxon>
        <taxon>Bacillota</taxon>
        <taxon>Bacilli</taxon>
        <taxon>Bacillales</taxon>
        <taxon>Bacillaceae</taxon>
        <taxon>Bacillus</taxon>
    </lineage>
</organism>
<evidence type="ECO:0000313" key="2">
    <source>
        <dbReference type="EMBL" id="BBP86661.1"/>
    </source>
</evidence>
<dbReference type="AlphaFoldDB" id="A0A5S9M110"/>
<dbReference type="EMBL" id="AP021906">
    <property type="protein sequence ID" value="BBP86661.1"/>
    <property type="molecule type" value="Genomic_DNA"/>
</dbReference>
<feature type="domain" description="MurNAc-LAA" evidence="1">
    <location>
        <begin position="2"/>
        <end position="43"/>
    </location>
</feature>
<dbReference type="InterPro" id="IPR002508">
    <property type="entry name" value="MurNAc-LAA_cat"/>
</dbReference>
<proteinExistence type="predicted"/>
<dbReference type="SUPFAM" id="SSF53187">
    <property type="entry name" value="Zn-dependent exopeptidases"/>
    <property type="match status" value="1"/>
</dbReference>
<name>A0A5S9M110_BACIA</name>
<reference evidence="2 3" key="1">
    <citation type="submission" date="2019-12" db="EMBL/GenBank/DDBJ databases">
        <title>Full genome sequence of a Bacillus safensis strain isolated from commercially available natto in Indonesia.</title>
        <authorList>
            <person name="Yoshida M."/>
            <person name="Uomi M."/>
            <person name="Waturangi D."/>
            <person name="Ekaputri J.J."/>
            <person name="Setiamarga D.H.E."/>
        </authorList>
    </citation>
    <scope>NUCLEOTIDE SEQUENCE [LARGE SCALE GENOMIC DNA]</scope>
    <source>
        <strain evidence="2 3">IDN1</strain>
    </source>
</reference>
<accession>A0A5S9M110</accession>